<dbReference type="InterPro" id="IPR013708">
    <property type="entry name" value="Shikimate_DH-bd_N"/>
</dbReference>
<dbReference type="CDD" id="cd01065">
    <property type="entry name" value="NAD_bind_Shikimate_DH"/>
    <property type="match status" value="1"/>
</dbReference>
<dbReference type="GO" id="GO:0005829">
    <property type="term" value="C:cytosol"/>
    <property type="evidence" value="ECO:0007669"/>
    <property type="project" value="TreeGrafter"/>
</dbReference>
<feature type="domain" description="Shikimate dehydrogenase substrate binding N-terminal" evidence="1">
    <location>
        <begin position="10"/>
        <end position="92"/>
    </location>
</feature>
<proteinExistence type="predicted"/>
<dbReference type="PANTHER" id="PTHR21089">
    <property type="entry name" value="SHIKIMATE DEHYDROGENASE"/>
    <property type="match status" value="1"/>
</dbReference>
<gene>
    <name evidence="2" type="ORF">UFOPK1419_00017</name>
</gene>
<dbReference type="Gene3D" id="3.40.50.720">
    <property type="entry name" value="NAD(P)-binding Rossmann-like Domain"/>
    <property type="match status" value="1"/>
</dbReference>
<dbReference type="GO" id="GO:0009423">
    <property type="term" value="P:chorismate biosynthetic process"/>
    <property type="evidence" value="ECO:0007669"/>
    <property type="project" value="TreeGrafter"/>
</dbReference>
<dbReference type="GO" id="GO:0004764">
    <property type="term" value="F:shikimate 3-dehydrogenase (NADP+) activity"/>
    <property type="evidence" value="ECO:0007669"/>
    <property type="project" value="InterPro"/>
</dbReference>
<dbReference type="GO" id="GO:0050661">
    <property type="term" value="F:NADP binding"/>
    <property type="evidence" value="ECO:0007669"/>
    <property type="project" value="TreeGrafter"/>
</dbReference>
<organism evidence="2">
    <name type="scientific">freshwater metagenome</name>
    <dbReference type="NCBI Taxonomy" id="449393"/>
    <lineage>
        <taxon>unclassified sequences</taxon>
        <taxon>metagenomes</taxon>
        <taxon>ecological metagenomes</taxon>
    </lineage>
</organism>
<sequence length="273" mass="29743">MSEKSIRGAVLGFPIEHSLSPLLHKTAFKLLGIQGDYSAIEVKSGELAHFIKSEGDKYDYLSLTMPLKEEALELKIPMQIDELGQRIQSLNTLINNNGNWSATSTDGSGFRKALAHAGYGHFEKVLILGAGGTARAVAGALDDLATSVDVMRRSVRRSPAIAACFTRIECNFLDWHDQIDLSSYDLIVNTTPSGAADLVAENLPAQINGVLFDVLYKPWPTLLARRWSDAGGTVISGLELLLYQGIDQINLVSPVGRNLIDQELRIALLNAVR</sequence>
<dbReference type="Pfam" id="PF08501">
    <property type="entry name" value="Shikimate_dh_N"/>
    <property type="match status" value="1"/>
</dbReference>
<dbReference type="Gene3D" id="3.40.50.10860">
    <property type="entry name" value="Leucine Dehydrogenase, chain A, domain 1"/>
    <property type="match status" value="1"/>
</dbReference>
<dbReference type="SUPFAM" id="SSF51735">
    <property type="entry name" value="NAD(P)-binding Rossmann-fold domains"/>
    <property type="match status" value="1"/>
</dbReference>
<dbReference type="InterPro" id="IPR022893">
    <property type="entry name" value="Shikimate_DH_fam"/>
</dbReference>
<protein>
    <submittedName>
        <fullName evidence="2">Unannotated protein</fullName>
    </submittedName>
</protein>
<dbReference type="AlphaFoldDB" id="A0A6J6AZ87"/>
<reference evidence="2" key="1">
    <citation type="submission" date="2020-05" db="EMBL/GenBank/DDBJ databases">
        <authorList>
            <person name="Chiriac C."/>
            <person name="Salcher M."/>
            <person name="Ghai R."/>
            <person name="Kavagutti S V."/>
        </authorList>
    </citation>
    <scope>NUCLEOTIDE SEQUENCE</scope>
</reference>
<dbReference type="EMBL" id="CAEZSK010000001">
    <property type="protein sequence ID" value="CAB4531814.1"/>
    <property type="molecule type" value="Genomic_DNA"/>
</dbReference>
<name>A0A6J6AZ87_9ZZZZ</name>
<dbReference type="InterPro" id="IPR046346">
    <property type="entry name" value="Aminoacid_DH-like_N_sf"/>
</dbReference>
<dbReference type="PANTHER" id="PTHR21089:SF1">
    <property type="entry name" value="BIFUNCTIONAL 3-DEHYDROQUINATE DEHYDRATASE_SHIKIMATE DEHYDROGENASE, CHLOROPLASTIC"/>
    <property type="match status" value="1"/>
</dbReference>
<accession>A0A6J6AZ87</accession>
<dbReference type="SUPFAM" id="SSF53223">
    <property type="entry name" value="Aminoacid dehydrogenase-like, N-terminal domain"/>
    <property type="match status" value="1"/>
</dbReference>
<dbReference type="GO" id="GO:0019632">
    <property type="term" value="P:shikimate metabolic process"/>
    <property type="evidence" value="ECO:0007669"/>
    <property type="project" value="TreeGrafter"/>
</dbReference>
<dbReference type="InterPro" id="IPR036291">
    <property type="entry name" value="NAD(P)-bd_dom_sf"/>
</dbReference>
<evidence type="ECO:0000313" key="2">
    <source>
        <dbReference type="EMBL" id="CAB4531814.1"/>
    </source>
</evidence>
<evidence type="ECO:0000259" key="1">
    <source>
        <dbReference type="Pfam" id="PF08501"/>
    </source>
</evidence>